<organism evidence="2 3">
    <name type="scientific">Evansella vedderi</name>
    <dbReference type="NCBI Taxonomy" id="38282"/>
    <lineage>
        <taxon>Bacteria</taxon>
        <taxon>Bacillati</taxon>
        <taxon>Bacillota</taxon>
        <taxon>Bacilli</taxon>
        <taxon>Bacillales</taxon>
        <taxon>Bacillaceae</taxon>
        <taxon>Evansella</taxon>
    </lineage>
</organism>
<dbReference type="InterPro" id="IPR018723">
    <property type="entry name" value="DUF2254_membrane"/>
</dbReference>
<feature type="transmembrane region" description="Helical" evidence="1">
    <location>
        <begin position="110"/>
        <end position="128"/>
    </location>
</feature>
<sequence length="441" mass="50764">MWASKVLFTIRSSFWYIPSKYGVLAALFAYISIYIDSYLMSLEIIYRITPSIFFADIDLTRTILSSISASLLTMTTITFSTILVVLTTFLSEYSPRTLQNFITDVSTQRVMGVFVGGFVYSILLLLFLRETEMTTRFIVPSFAVLFSIICLLVFIFFIHHVSRWMQVSNLIHNITMNLMEKIDRDYENVEDVHGDAPWEDWESEEIKLMEPRQIFFNQTGYIKFIDMDGLLQQATEDDCIVQVEKNISDYVDENTTVLSIWSLSGSKELGDYEKYISIGRENAPVDSLQFGLTKIVEVALRALSPGINDPNTAINCIDNLGKILARLGGKYLPRSYHNDKHRNLRLILMKPDFEDYLYKCFYQIRQSGFHDISVLASGIKALTLIARKNSKEVKDVVWEFTEYVLEGIKVDEILTLDRKYLNKKFQELAEATGRGKLFKGL</sequence>
<dbReference type="Pfam" id="PF10011">
    <property type="entry name" value="DUF2254"/>
    <property type="match status" value="1"/>
</dbReference>
<keyword evidence="1" id="KW-0812">Transmembrane</keyword>
<reference evidence="2 3" key="1">
    <citation type="submission" date="2023-07" db="EMBL/GenBank/DDBJ databases">
        <title>Genomic Encyclopedia of Type Strains, Phase IV (KMG-IV): sequencing the most valuable type-strain genomes for metagenomic binning, comparative biology and taxonomic classification.</title>
        <authorList>
            <person name="Goeker M."/>
        </authorList>
    </citation>
    <scope>NUCLEOTIDE SEQUENCE [LARGE SCALE GENOMIC DNA]</scope>
    <source>
        <strain evidence="2 3">DSM 9768</strain>
    </source>
</reference>
<evidence type="ECO:0000313" key="2">
    <source>
        <dbReference type="EMBL" id="MDQ0256991.1"/>
    </source>
</evidence>
<dbReference type="RefSeq" id="WP_307329992.1">
    <property type="nucleotide sequence ID" value="NZ_JAUSUG010000021.1"/>
</dbReference>
<dbReference type="EMBL" id="JAUSUG010000021">
    <property type="protein sequence ID" value="MDQ0256991.1"/>
    <property type="molecule type" value="Genomic_DNA"/>
</dbReference>
<keyword evidence="3" id="KW-1185">Reference proteome</keyword>
<proteinExistence type="predicted"/>
<gene>
    <name evidence="2" type="ORF">J2S74_004436</name>
</gene>
<keyword evidence="1" id="KW-1133">Transmembrane helix</keyword>
<protein>
    <submittedName>
        <fullName evidence="2">Membrane protein</fullName>
    </submittedName>
</protein>
<evidence type="ECO:0000256" key="1">
    <source>
        <dbReference type="SAM" id="Phobius"/>
    </source>
</evidence>
<comment type="caution">
    <text evidence="2">The sequence shown here is derived from an EMBL/GenBank/DDBJ whole genome shotgun (WGS) entry which is preliminary data.</text>
</comment>
<accession>A0ABU0A1Y9</accession>
<name>A0ABU0A1Y9_9BACI</name>
<feature type="transmembrane region" description="Helical" evidence="1">
    <location>
        <begin position="67"/>
        <end position="90"/>
    </location>
</feature>
<dbReference type="Proteomes" id="UP001230005">
    <property type="component" value="Unassembled WGS sequence"/>
</dbReference>
<feature type="transmembrane region" description="Helical" evidence="1">
    <location>
        <begin position="21"/>
        <end position="46"/>
    </location>
</feature>
<feature type="transmembrane region" description="Helical" evidence="1">
    <location>
        <begin position="137"/>
        <end position="158"/>
    </location>
</feature>
<keyword evidence="1" id="KW-0472">Membrane</keyword>
<evidence type="ECO:0000313" key="3">
    <source>
        <dbReference type="Proteomes" id="UP001230005"/>
    </source>
</evidence>